<dbReference type="SUPFAM" id="SSF81296">
    <property type="entry name" value="E set domains"/>
    <property type="match status" value="2"/>
</dbReference>
<dbReference type="Gene3D" id="2.60.40.1110">
    <property type="match status" value="2"/>
</dbReference>
<evidence type="ECO:0000259" key="8">
    <source>
        <dbReference type="Pfam" id="PF11852"/>
    </source>
</evidence>
<feature type="domain" description="Pullulanase carbohydrate-binding module 41" evidence="7">
    <location>
        <begin position="186"/>
        <end position="309"/>
    </location>
</feature>
<dbReference type="InterPro" id="IPR013780">
    <property type="entry name" value="Glyco_hydro_b"/>
</dbReference>
<dbReference type="EMBL" id="JAJLJH010000002">
    <property type="protein sequence ID" value="MCK9686161.1"/>
    <property type="molecule type" value="Genomic_DNA"/>
</dbReference>
<evidence type="ECO:0000313" key="10">
    <source>
        <dbReference type="EMBL" id="MCK9686161.1"/>
    </source>
</evidence>
<dbReference type="Gene3D" id="2.60.40.10">
    <property type="entry name" value="Immunoglobulins"/>
    <property type="match status" value="1"/>
</dbReference>
<keyword evidence="2 5" id="KW-0732">Signal</keyword>
<dbReference type="InterPro" id="IPR024561">
    <property type="entry name" value="Pullul_strch_C"/>
</dbReference>
<dbReference type="InterPro" id="IPR017853">
    <property type="entry name" value="GH"/>
</dbReference>
<evidence type="ECO:0000256" key="4">
    <source>
        <dbReference type="ARBA" id="ARBA00023295"/>
    </source>
</evidence>
<comment type="similarity">
    <text evidence="1">Belongs to the glycosyl hydrolase 13 family.</text>
</comment>
<keyword evidence="11" id="KW-1185">Reference proteome</keyword>
<dbReference type="CDD" id="cd10315">
    <property type="entry name" value="CBM41_pullulanase"/>
    <property type="match status" value="2"/>
</dbReference>
<dbReference type="Pfam" id="PF17967">
    <property type="entry name" value="Pullulanase_N2"/>
    <property type="match status" value="1"/>
</dbReference>
<comment type="caution">
    <text evidence="10">The sequence shown here is derived from an EMBL/GenBank/DDBJ whole genome shotgun (WGS) entry which is preliminary data.</text>
</comment>
<dbReference type="GO" id="GO:0005975">
    <property type="term" value="P:carbohydrate metabolic process"/>
    <property type="evidence" value="ECO:0007669"/>
    <property type="project" value="InterPro"/>
</dbReference>
<feature type="domain" description="Alpha-1,6-glucosidases pullulanase-type C-terminal" evidence="8">
    <location>
        <begin position="1016"/>
        <end position="1180"/>
    </location>
</feature>
<feature type="domain" description="Pullulanase carbohydrate-binding module 41" evidence="7">
    <location>
        <begin position="80"/>
        <end position="173"/>
    </location>
</feature>
<gene>
    <name evidence="10" type="ORF">LPC04_10640</name>
</gene>
<dbReference type="SUPFAM" id="SSF49452">
    <property type="entry name" value="Starch-binding domain-like"/>
    <property type="match status" value="2"/>
</dbReference>
<dbReference type="PANTHER" id="PTHR43002">
    <property type="entry name" value="GLYCOGEN DEBRANCHING ENZYME"/>
    <property type="match status" value="1"/>
</dbReference>
<dbReference type="Proteomes" id="UP001139353">
    <property type="component" value="Unassembled WGS sequence"/>
</dbReference>
<dbReference type="InterPro" id="IPR013783">
    <property type="entry name" value="Ig-like_fold"/>
</dbReference>
<keyword evidence="3" id="KW-0378">Hydrolase</keyword>
<evidence type="ECO:0000256" key="2">
    <source>
        <dbReference type="ARBA" id="ARBA00022729"/>
    </source>
</evidence>
<feature type="signal peptide" evidence="5">
    <location>
        <begin position="1"/>
        <end position="26"/>
    </location>
</feature>
<proteinExistence type="inferred from homology"/>
<dbReference type="GO" id="GO:0030246">
    <property type="term" value="F:carbohydrate binding"/>
    <property type="evidence" value="ECO:0007669"/>
    <property type="project" value="InterPro"/>
</dbReference>
<reference evidence="10" key="1">
    <citation type="submission" date="2021-11" db="EMBL/GenBank/DDBJ databases">
        <title>BS-T2-15 a new species belonging to the Comamonadaceae family isolated from the soil of a French oak forest.</title>
        <authorList>
            <person name="Mieszkin S."/>
            <person name="Alain K."/>
        </authorList>
    </citation>
    <scope>NUCLEOTIDE SEQUENCE</scope>
    <source>
        <strain evidence="10">BS-T2-15</strain>
    </source>
</reference>
<accession>A0A9X2C060</accession>
<organism evidence="10 11">
    <name type="scientific">Scleromatobacter humisilvae</name>
    <dbReference type="NCBI Taxonomy" id="2897159"/>
    <lineage>
        <taxon>Bacteria</taxon>
        <taxon>Pseudomonadati</taxon>
        <taxon>Pseudomonadota</taxon>
        <taxon>Betaproteobacteria</taxon>
        <taxon>Burkholderiales</taxon>
        <taxon>Sphaerotilaceae</taxon>
        <taxon>Scleromatobacter</taxon>
    </lineage>
</organism>
<dbReference type="InterPro" id="IPR004193">
    <property type="entry name" value="Glyco_hydro_13_N"/>
</dbReference>
<sequence>MNASWMTTWRRARHVLVGAVAALVLAACGGDDGGGTPPPVTPPTVDPNLADGNSTNLRLVLNAVPPAVAPSSPAGGATSLRIHYKRTDASYAGWQMYTWGSASSPTWPDGWDPDGTDAFGVYFDAKLTASTGNVGYIFHNGNTKDDGGADQGYTLQPGANEIWRIQDDLTVYTSNPDGATAPDIATVRVHYLRYANDYSTWGLHLWGGSGLDTTRMGSIAYGDWNNPTPFSAMPDYALAPTEVTFDIPVVNPTTTPGANTLQFIIHGMPPNVDDKDGRPDNIVVSYANLKIASQVGEIWMVQGDPTVYTSVPDTRSVSTTDQRAVWLTSKLVQWPNVSSGNTVKLYWSNTGQIVASLGVPVTGADGSITLDDFTGTIPSDVATRFKWVGSGSVYTVRDADVSKLAALHKAQVVIVQEDIGGNAQNGTTAQIAGAMDDLYAAATTASLGASVSAGTTTYRLWAPTAQSVMLYRYASGTSDATNADPMAFDATTGIWSVTIASDTSGSYYRFGVKVFVRGVGLVRNLVTDPYSLTLAADSVRSEVVNLDDARTKPSGWDASTPPATVSTATDQTIYELHVRDFSANDATVPAAHRGKYLAFTDTGSNGMKHLAALAAAGLTDVHLMPMFDFSSVPETGCTTPSPSGAPDAQTQQAAVAATQATDCFNWGYDPYHFNAPEGSYASSVDDGLTRVMEFRSMIQSLNAAGLRVGMDVVFNHTTSSGQNDHSVLDEIVPGYYYRYGTQGQQLTDSCCADTAAENHMMGKLAQDSVVLWAREYHVSSFRYDIMSFIPRDVLAALQTKVDAAVGRHVEMLGEGFNFGTVANGARFVQSSMGSLDGTGIGSFNPYLRDAARGGSGFDTGNAMIANQGFLNGQFYDPNGQGTAAVGDLMWAGDVIKAGMAGSIAGYTLTTSWDAQLPLSQISDGGSPLGFAAAPSESVTYVENHDNQTLFDNDQYKLPLATSLDDRARVQMLGAAIVSFGQGVAYYHAGVDTLRSKSLDKNSYDAGDWFNRLDWSYADDNFGVGLPLQSTNGSDWPVQQPLLANAAIKPTATQIAWARDQFRDLLRIRKSTSLLHMANAADIKARLKFWNTGSAQVPTVIVGDLDGSGGYAGANFQEVTYFINVDKQAHPIAIPALASRNFVLHPVHLAAGAADTRAAQASYDAATGTFTIPPRTAVVFVVPQ</sequence>
<evidence type="ECO:0000313" key="11">
    <source>
        <dbReference type="Proteomes" id="UP001139353"/>
    </source>
</evidence>
<evidence type="ECO:0000256" key="3">
    <source>
        <dbReference type="ARBA" id="ARBA00022801"/>
    </source>
</evidence>
<dbReference type="InterPro" id="IPR014756">
    <property type="entry name" value="Ig_E-set"/>
</dbReference>
<dbReference type="CDD" id="cd11341">
    <property type="entry name" value="AmyAc_Pullulanase_LD-like"/>
    <property type="match status" value="1"/>
</dbReference>
<dbReference type="InterPro" id="IPR013784">
    <property type="entry name" value="Carb-bd-like_fold"/>
</dbReference>
<feature type="domain" description="Glycoside hydrolase family 13 N-terminal" evidence="6">
    <location>
        <begin position="447"/>
        <end position="531"/>
    </location>
</feature>
<dbReference type="InterPro" id="IPR040671">
    <property type="entry name" value="Pullulanase_N2"/>
</dbReference>
<evidence type="ECO:0000256" key="5">
    <source>
        <dbReference type="SAM" id="SignalP"/>
    </source>
</evidence>
<dbReference type="Pfam" id="PF03714">
    <property type="entry name" value="PUD"/>
    <property type="match status" value="2"/>
</dbReference>
<dbReference type="SUPFAM" id="SSF51011">
    <property type="entry name" value="Glycosyl hydrolase domain"/>
    <property type="match status" value="1"/>
</dbReference>
<evidence type="ECO:0000259" key="6">
    <source>
        <dbReference type="Pfam" id="PF02922"/>
    </source>
</evidence>
<dbReference type="Gene3D" id="2.60.40.1180">
    <property type="entry name" value="Golgi alpha-mannosidase II"/>
    <property type="match status" value="1"/>
</dbReference>
<feature type="domain" description="Pullulanase N2" evidence="9">
    <location>
        <begin position="322"/>
        <end position="437"/>
    </location>
</feature>
<dbReference type="Gene3D" id="2.60.40.1130">
    <property type="entry name" value="Rab geranylgeranyltransferase alpha-subunit, insert domain"/>
    <property type="match status" value="1"/>
</dbReference>
<dbReference type="RefSeq" id="WP_275682192.1">
    <property type="nucleotide sequence ID" value="NZ_JAJLJH010000002.1"/>
</dbReference>
<dbReference type="Gene3D" id="3.20.20.80">
    <property type="entry name" value="Glycosidases"/>
    <property type="match status" value="1"/>
</dbReference>
<keyword evidence="4" id="KW-0326">Glycosidase</keyword>
<protein>
    <submittedName>
        <fullName evidence="10">DUF3372 domain-containing protein</fullName>
    </submittedName>
</protein>
<dbReference type="Pfam" id="PF02922">
    <property type="entry name" value="CBM_48"/>
    <property type="match status" value="1"/>
</dbReference>
<dbReference type="CDD" id="cd02860">
    <property type="entry name" value="E_set_Pullulanase"/>
    <property type="match status" value="1"/>
</dbReference>
<evidence type="ECO:0000259" key="7">
    <source>
        <dbReference type="Pfam" id="PF03714"/>
    </source>
</evidence>
<evidence type="ECO:0000256" key="1">
    <source>
        <dbReference type="ARBA" id="ARBA00008061"/>
    </source>
</evidence>
<dbReference type="SUPFAM" id="SSF51445">
    <property type="entry name" value="(Trans)glycosidases"/>
    <property type="match status" value="1"/>
</dbReference>
<dbReference type="GO" id="GO:0004553">
    <property type="term" value="F:hydrolase activity, hydrolyzing O-glycosyl compounds"/>
    <property type="evidence" value="ECO:0007669"/>
    <property type="project" value="InterPro"/>
</dbReference>
<feature type="chain" id="PRO_5040851522" evidence="5">
    <location>
        <begin position="27"/>
        <end position="1183"/>
    </location>
</feature>
<dbReference type="InterPro" id="IPR005323">
    <property type="entry name" value="CBM41_pullulanase"/>
</dbReference>
<evidence type="ECO:0000259" key="9">
    <source>
        <dbReference type="Pfam" id="PF17967"/>
    </source>
</evidence>
<dbReference type="AlphaFoldDB" id="A0A9X2C060"/>
<dbReference type="Pfam" id="PF11852">
    <property type="entry name" value="Pullul_strch_C"/>
    <property type="match status" value="1"/>
</dbReference>
<name>A0A9X2C060_9BURK</name>